<dbReference type="AlphaFoldDB" id="A0A810PWZ7"/>
<keyword evidence="2" id="KW-1185">Reference proteome</keyword>
<dbReference type="PANTHER" id="PTHR47478">
    <property type="match status" value="1"/>
</dbReference>
<protein>
    <submittedName>
        <fullName evidence="1">Noncanonical pyrimidine nucleotidase, YjjG family protein</fullName>
    </submittedName>
</protein>
<dbReference type="SFLD" id="SFLDG01129">
    <property type="entry name" value="C1.5:_HAD__Beta-PGM__Phosphata"/>
    <property type="match status" value="1"/>
</dbReference>
<organism evidence="1 2">
    <name type="scientific">Vescimonas fastidiosa</name>
    <dbReference type="NCBI Taxonomy" id="2714353"/>
    <lineage>
        <taxon>Bacteria</taxon>
        <taxon>Bacillati</taxon>
        <taxon>Bacillota</taxon>
        <taxon>Clostridia</taxon>
        <taxon>Eubacteriales</taxon>
        <taxon>Oscillospiraceae</taxon>
        <taxon>Vescimonas</taxon>
    </lineage>
</organism>
<dbReference type="InterPro" id="IPR036412">
    <property type="entry name" value="HAD-like_sf"/>
</dbReference>
<dbReference type="PANTHER" id="PTHR47478:SF1">
    <property type="entry name" value="PYRIMIDINE 5'-NUCLEOTIDASE YJJG"/>
    <property type="match status" value="1"/>
</dbReference>
<sequence length="229" mass="25844">MTPYPILLFDADNTLFNFDAGNRRAFSEVCRTYHLPDTDELFRTYEQANTEMWSAFDRGECTKDFLVVERFRLFLERAGLQADPVLCNSVHLDTLKTNTILLPHALEVCRTLAESHRLYIVTNAVAAVQKARLAASDIHPYICDAFISEEAGASKPSVAYFDYVFSRIPGITRENCLLIGDSPSSDLRGANNYGIPCCWYNPQGLARPQGLRIDYEIQDLLDLLPIVNP</sequence>
<name>A0A810PWZ7_9FIRM</name>
<dbReference type="Pfam" id="PF00702">
    <property type="entry name" value="Hydrolase"/>
    <property type="match status" value="1"/>
</dbReference>
<dbReference type="SUPFAM" id="SSF56784">
    <property type="entry name" value="HAD-like"/>
    <property type="match status" value="1"/>
</dbReference>
<evidence type="ECO:0000313" key="1">
    <source>
        <dbReference type="EMBL" id="BCK78226.1"/>
    </source>
</evidence>
<dbReference type="RefSeq" id="WP_212818847.1">
    <property type="nucleotide sequence ID" value="NZ_AP023415.1"/>
</dbReference>
<dbReference type="Gene3D" id="1.10.150.240">
    <property type="entry name" value="Putative phosphatase, domain 2"/>
    <property type="match status" value="1"/>
</dbReference>
<dbReference type="InterPro" id="IPR023214">
    <property type="entry name" value="HAD_sf"/>
</dbReference>
<dbReference type="InterPro" id="IPR006439">
    <property type="entry name" value="HAD-SF_hydro_IA"/>
</dbReference>
<evidence type="ECO:0000313" key="2">
    <source>
        <dbReference type="Proteomes" id="UP000681343"/>
    </source>
</evidence>
<dbReference type="InterPro" id="IPR023198">
    <property type="entry name" value="PGP-like_dom2"/>
</dbReference>
<dbReference type="NCBIfam" id="TIGR01549">
    <property type="entry name" value="HAD-SF-IA-v1"/>
    <property type="match status" value="1"/>
</dbReference>
<dbReference type="InterPro" id="IPR052550">
    <property type="entry name" value="Pyrimidine_5'-ntase_YjjG"/>
</dbReference>
<reference evidence="1" key="1">
    <citation type="submission" date="2020-09" db="EMBL/GenBank/DDBJ databases">
        <title>New species isolated from human feces.</title>
        <authorList>
            <person name="Kitahara M."/>
            <person name="Shigeno Y."/>
            <person name="Shime M."/>
            <person name="Matsumoto Y."/>
            <person name="Nakamura S."/>
            <person name="Motooka D."/>
            <person name="Fukuoka S."/>
            <person name="Nishikawa H."/>
            <person name="Benno Y."/>
        </authorList>
    </citation>
    <scope>NUCLEOTIDE SEQUENCE</scope>
    <source>
        <strain evidence="1">MM35</strain>
    </source>
</reference>
<dbReference type="NCBIfam" id="TIGR02254">
    <property type="entry name" value="YjjG_YfnB"/>
    <property type="match status" value="1"/>
</dbReference>
<dbReference type="InterPro" id="IPR011951">
    <property type="entry name" value="HAD-SF_hydro_IA_YjjG/PynA"/>
</dbReference>
<accession>A0A810PWZ7</accession>
<dbReference type="KEGG" id="vfa:MM35RIKEN_04180"/>
<dbReference type="GO" id="GO:0008253">
    <property type="term" value="F:5'-nucleotidase activity"/>
    <property type="evidence" value="ECO:0007669"/>
    <property type="project" value="InterPro"/>
</dbReference>
<dbReference type="SFLD" id="SFLDS00003">
    <property type="entry name" value="Haloacid_Dehalogenase"/>
    <property type="match status" value="1"/>
</dbReference>
<dbReference type="Proteomes" id="UP000681343">
    <property type="component" value="Chromosome"/>
</dbReference>
<dbReference type="Gene3D" id="3.40.50.1000">
    <property type="entry name" value="HAD superfamily/HAD-like"/>
    <property type="match status" value="1"/>
</dbReference>
<dbReference type="EMBL" id="AP023415">
    <property type="protein sequence ID" value="BCK78226.1"/>
    <property type="molecule type" value="Genomic_DNA"/>
</dbReference>
<gene>
    <name evidence="1" type="ORF">MM35RIKEN_04180</name>
</gene>
<proteinExistence type="predicted"/>